<comment type="caution">
    <text evidence="1">The sequence shown here is derived from an EMBL/GenBank/DDBJ whole genome shotgun (WGS) entry which is preliminary data.</text>
</comment>
<dbReference type="EMBL" id="WJBC01000008">
    <property type="protein sequence ID" value="MBC3804262.1"/>
    <property type="molecule type" value="Genomic_DNA"/>
</dbReference>
<sequence>MFKCDRCGLCCQNIGGNPVYSDLDNGKGTCRYFDESTNLCRIYKNRPLKCRIDEAYDLWFKNSIGLEDYYELNNEACNILKKNRRK</sequence>
<gene>
    <name evidence="1" type="ORF">GH808_07425</name>
</gene>
<evidence type="ECO:0000313" key="2">
    <source>
        <dbReference type="Proteomes" id="UP000603234"/>
    </source>
</evidence>
<name>A0ABR6WUF8_9FIRM</name>
<dbReference type="Proteomes" id="UP000603234">
    <property type="component" value="Unassembled WGS sequence"/>
</dbReference>
<reference evidence="1 2" key="1">
    <citation type="journal article" date="2020" name="mSystems">
        <title>Defining Genomic and Predicted Metabolic Features of the Acetobacterium Genus.</title>
        <authorList>
            <person name="Ross D.E."/>
            <person name="Marshall C.W."/>
            <person name="Gulliver D."/>
            <person name="May H.D."/>
            <person name="Norman R.S."/>
        </authorList>
    </citation>
    <scope>NUCLEOTIDE SEQUENCE [LARGE SCALE GENOMIC DNA]</scope>
    <source>
        <strain evidence="1 2">DSM 8238</strain>
    </source>
</reference>
<evidence type="ECO:0000313" key="1">
    <source>
        <dbReference type="EMBL" id="MBC3804262.1"/>
    </source>
</evidence>
<dbReference type="RefSeq" id="WP_186842146.1">
    <property type="nucleotide sequence ID" value="NZ_WJBC01000008.1"/>
</dbReference>
<keyword evidence="2" id="KW-1185">Reference proteome</keyword>
<proteinExistence type="predicted"/>
<accession>A0ABR6WUF8</accession>
<dbReference type="Pfam" id="PF03692">
    <property type="entry name" value="CxxCxxCC"/>
    <property type="match status" value="1"/>
</dbReference>
<dbReference type="InterPro" id="IPR005358">
    <property type="entry name" value="Puta_zinc/iron-chelating_dom"/>
</dbReference>
<organism evidence="1 2">
    <name type="scientific">Acetobacterium fimetarium</name>
    <dbReference type="NCBI Taxonomy" id="52691"/>
    <lineage>
        <taxon>Bacteria</taxon>
        <taxon>Bacillati</taxon>
        <taxon>Bacillota</taxon>
        <taxon>Clostridia</taxon>
        <taxon>Eubacteriales</taxon>
        <taxon>Eubacteriaceae</taxon>
        <taxon>Acetobacterium</taxon>
    </lineage>
</organism>
<protein>
    <submittedName>
        <fullName evidence="1">YkgJ family cysteine cluster protein</fullName>
    </submittedName>
</protein>